<comment type="caution">
    <text evidence="1">The sequence shown here is derived from an EMBL/GenBank/DDBJ whole genome shotgun (WGS) entry which is preliminary data.</text>
</comment>
<proteinExistence type="predicted"/>
<accession>A0ABQ5C158</accession>
<protein>
    <submittedName>
        <fullName evidence="1">Uncharacterized protein</fullName>
    </submittedName>
</protein>
<keyword evidence="2" id="KW-1185">Reference proteome</keyword>
<dbReference type="Proteomes" id="UP001151760">
    <property type="component" value="Unassembled WGS sequence"/>
</dbReference>
<sequence>MKLFTLESLSEQTQAITSRIATLAICVERGGCGDALGGEGGGGRNRSAVEFLSTVRYCVVMRYSGLLGCDWVVEEARDIEGAGDTDIYKGGGEGSGVASGMGNGSVRGVWDVGVCVWRVVRCWGVGDKKDVGEVRLLACGLGGERGGFGNKEEDVIKAGERRGEGGDGGVSWRRG</sequence>
<dbReference type="EMBL" id="BQNB010013842">
    <property type="protein sequence ID" value="GJT20886.1"/>
    <property type="molecule type" value="Genomic_DNA"/>
</dbReference>
<evidence type="ECO:0000313" key="1">
    <source>
        <dbReference type="EMBL" id="GJT20886.1"/>
    </source>
</evidence>
<reference evidence="1" key="2">
    <citation type="submission" date="2022-01" db="EMBL/GenBank/DDBJ databases">
        <authorList>
            <person name="Yamashiro T."/>
            <person name="Shiraishi A."/>
            <person name="Satake H."/>
            <person name="Nakayama K."/>
        </authorList>
    </citation>
    <scope>NUCLEOTIDE SEQUENCE</scope>
</reference>
<organism evidence="1 2">
    <name type="scientific">Tanacetum coccineum</name>
    <dbReference type="NCBI Taxonomy" id="301880"/>
    <lineage>
        <taxon>Eukaryota</taxon>
        <taxon>Viridiplantae</taxon>
        <taxon>Streptophyta</taxon>
        <taxon>Embryophyta</taxon>
        <taxon>Tracheophyta</taxon>
        <taxon>Spermatophyta</taxon>
        <taxon>Magnoliopsida</taxon>
        <taxon>eudicotyledons</taxon>
        <taxon>Gunneridae</taxon>
        <taxon>Pentapetalae</taxon>
        <taxon>asterids</taxon>
        <taxon>campanulids</taxon>
        <taxon>Asterales</taxon>
        <taxon>Asteraceae</taxon>
        <taxon>Asteroideae</taxon>
        <taxon>Anthemideae</taxon>
        <taxon>Anthemidinae</taxon>
        <taxon>Tanacetum</taxon>
    </lineage>
</organism>
<evidence type="ECO:0000313" key="2">
    <source>
        <dbReference type="Proteomes" id="UP001151760"/>
    </source>
</evidence>
<gene>
    <name evidence="1" type="ORF">Tco_0890823</name>
</gene>
<reference evidence="1" key="1">
    <citation type="journal article" date="2022" name="Int. J. Mol. Sci.">
        <title>Draft Genome of Tanacetum Coccineum: Genomic Comparison of Closely Related Tanacetum-Family Plants.</title>
        <authorList>
            <person name="Yamashiro T."/>
            <person name="Shiraishi A."/>
            <person name="Nakayama K."/>
            <person name="Satake H."/>
        </authorList>
    </citation>
    <scope>NUCLEOTIDE SEQUENCE</scope>
</reference>
<name>A0ABQ5C158_9ASTR</name>